<feature type="domain" description="Serine/threonine specific protein phosphatases" evidence="2">
    <location>
        <begin position="80"/>
        <end position="373"/>
    </location>
</feature>
<dbReference type="PRINTS" id="PR00114">
    <property type="entry name" value="STPHPHTASE"/>
</dbReference>
<organism evidence="3 4">
    <name type="scientific">Caenorhabditis angaria</name>
    <dbReference type="NCBI Taxonomy" id="860376"/>
    <lineage>
        <taxon>Eukaryota</taxon>
        <taxon>Metazoa</taxon>
        <taxon>Ecdysozoa</taxon>
        <taxon>Nematoda</taxon>
        <taxon>Chromadorea</taxon>
        <taxon>Rhabditida</taxon>
        <taxon>Rhabditina</taxon>
        <taxon>Rhabditomorpha</taxon>
        <taxon>Rhabditoidea</taxon>
        <taxon>Rhabditidae</taxon>
        <taxon>Peloderinae</taxon>
        <taxon>Caenorhabditis</taxon>
    </lineage>
</organism>
<proteinExistence type="predicted"/>
<dbReference type="Proteomes" id="UP001152747">
    <property type="component" value="Unassembled WGS sequence"/>
</dbReference>
<reference evidence="3" key="1">
    <citation type="submission" date="2022-11" db="EMBL/GenBank/DDBJ databases">
        <authorList>
            <person name="Kikuchi T."/>
        </authorList>
    </citation>
    <scope>NUCLEOTIDE SEQUENCE</scope>
    <source>
        <strain evidence="3">PS1010</strain>
    </source>
</reference>
<dbReference type="InterPro" id="IPR050341">
    <property type="entry name" value="PP1_catalytic_subunit"/>
</dbReference>
<dbReference type="InterPro" id="IPR004843">
    <property type="entry name" value="Calcineurin-like_PHP"/>
</dbReference>
<dbReference type="EMBL" id="CANHGI010000003">
    <property type="protein sequence ID" value="CAI5444853.1"/>
    <property type="molecule type" value="Genomic_DNA"/>
</dbReference>
<gene>
    <name evidence="3" type="ORF">CAMP_LOCUS7490</name>
</gene>
<dbReference type="PANTHER" id="PTHR11668">
    <property type="entry name" value="SERINE/THREONINE PROTEIN PHOSPHATASE"/>
    <property type="match status" value="1"/>
</dbReference>
<protein>
    <recommendedName>
        <fullName evidence="2">Serine/threonine specific protein phosphatases domain-containing protein</fullName>
    </recommendedName>
</protein>
<dbReference type="SMART" id="SM00156">
    <property type="entry name" value="PP2Ac"/>
    <property type="match status" value="1"/>
</dbReference>
<dbReference type="AlphaFoldDB" id="A0A9P1IHZ2"/>
<dbReference type="PANTHER" id="PTHR11668:SF4">
    <property type="entry name" value="SERINE_THREONINE SPECIFIC PROTEIN PHOSPHATASES DOMAIN-CONTAINING PROTEIN"/>
    <property type="match status" value="1"/>
</dbReference>
<dbReference type="InterPro" id="IPR006186">
    <property type="entry name" value="Ser/Thr-sp_prot-phosphatase"/>
</dbReference>
<feature type="region of interest" description="Disordered" evidence="1">
    <location>
        <begin position="1"/>
        <end position="41"/>
    </location>
</feature>
<dbReference type="CDD" id="cd00144">
    <property type="entry name" value="MPP_PPP_family"/>
    <property type="match status" value="1"/>
</dbReference>
<dbReference type="Pfam" id="PF00149">
    <property type="entry name" value="Metallophos"/>
    <property type="match status" value="1"/>
</dbReference>
<sequence>MSESINSSNNSSSKKDDGNSNAPPADGKTENAPAENPLETGQFIDLTNDLSTKSMDYQKLCRNIWRYLVNYTPNSPRPTWNPTILLKLLQDVREKMDGEVLIPEISTTQKPTIVFGPIFGEGDSLVTLMSQAGMPPDVNYVMLGCYTGKGFAPLECICLLLSMKMLYPTNMYLLKGHHEESLSLEMLKLGNWLQLRGIPLNTPEHQQIIDEMKKSCSAFSPAAFLDSRILCMAGGPGPLLRKKNGLKKLMKMQRKLKYSVKEKNLLMESSWSVMILNEAQKEMHGMPYFTPEQASEFCQSNNLHCLIRGRQLVDQGFLNKPKDVITIISAVAYLDNFRNFAAVLKIQGPKGTIIRYKMEEGEQLSLELVKPGIGRNVVA</sequence>
<comment type="caution">
    <text evidence="3">The sequence shown here is derived from an EMBL/GenBank/DDBJ whole genome shotgun (WGS) entry which is preliminary data.</text>
</comment>
<evidence type="ECO:0000256" key="1">
    <source>
        <dbReference type="SAM" id="MobiDB-lite"/>
    </source>
</evidence>
<evidence type="ECO:0000313" key="4">
    <source>
        <dbReference type="Proteomes" id="UP001152747"/>
    </source>
</evidence>
<feature type="compositionally biased region" description="Low complexity" evidence="1">
    <location>
        <begin position="1"/>
        <end position="12"/>
    </location>
</feature>
<keyword evidence="4" id="KW-1185">Reference proteome</keyword>
<dbReference type="GO" id="GO:0004722">
    <property type="term" value="F:protein serine/threonine phosphatase activity"/>
    <property type="evidence" value="ECO:0007669"/>
    <property type="project" value="TreeGrafter"/>
</dbReference>
<dbReference type="OrthoDB" id="5779555at2759"/>
<dbReference type="InterPro" id="IPR029052">
    <property type="entry name" value="Metallo-depent_PP-like"/>
</dbReference>
<dbReference type="SUPFAM" id="SSF56300">
    <property type="entry name" value="Metallo-dependent phosphatases"/>
    <property type="match status" value="1"/>
</dbReference>
<dbReference type="GO" id="GO:0005737">
    <property type="term" value="C:cytoplasm"/>
    <property type="evidence" value="ECO:0007669"/>
    <property type="project" value="TreeGrafter"/>
</dbReference>
<dbReference type="Gene3D" id="3.60.21.10">
    <property type="match status" value="1"/>
</dbReference>
<dbReference type="GO" id="GO:0005634">
    <property type="term" value="C:nucleus"/>
    <property type="evidence" value="ECO:0007669"/>
    <property type="project" value="TreeGrafter"/>
</dbReference>
<name>A0A9P1IHZ2_9PELO</name>
<evidence type="ECO:0000259" key="2">
    <source>
        <dbReference type="SMART" id="SM00156"/>
    </source>
</evidence>
<accession>A0A9P1IHZ2</accession>
<evidence type="ECO:0000313" key="3">
    <source>
        <dbReference type="EMBL" id="CAI5444853.1"/>
    </source>
</evidence>